<reference evidence="2" key="1">
    <citation type="submission" date="2021-02" db="EMBL/GenBank/DDBJ databases">
        <title>Psilocybe cubensis genome.</title>
        <authorList>
            <person name="Mckernan K.J."/>
            <person name="Crawford S."/>
            <person name="Trippe A."/>
            <person name="Kane L.T."/>
            <person name="Mclaughlin S."/>
        </authorList>
    </citation>
    <scope>NUCLEOTIDE SEQUENCE [LARGE SCALE GENOMIC DNA]</scope>
    <source>
        <strain evidence="2">MGC-MH-2018</strain>
    </source>
</reference>
<comment type="caution">
    <text evidence="2">The sequence shown here is derived from an EMBL/GenBank/DDBJ whole genome shotgun (WGS) entry which is preliminary data.</text>
</comment>
<evidence type="ECO:0000256" key="1">
    <source>
        <dbReference type="SAM" id="MobiDB-lite"/>
    </source>
</evidence>
<dbReference type="OrthoDB" id="2726318at2759"/>
<sequence>MNSPPDPGSPISTESSGSPPAEMEESNFPSSSGPTGYLANLTSQISTAFGVGGSGSSKRRLPSGPGFSGASARDAKSRKRGDTSRSGTTQWEGSKEAIGGKKEKDELIDNALVEQLRKDIGDPFLEPDFKN</sequence>
<feature type="compositionally biased region" description="Polar residues" evidence="1">
    <location>
        <begin position="27"/>
        <end position="47"/>
    </location>
</feature>
<evidence type="ECO:0000313" key="2">
    <source>
        <dbReference type="EMBL" id="KAG5171900.1"/>
    </source>
</evidence>
<name>A0A8H7Y666_PSICU</name>
<gene>
    <name evidence="2" type="ORF">JR316_003989</name>
</gene>
<organism evidence="2">
    <name type="scientific">Psilocybe cubensis</name>
    <name type="common">Psychedelic mushroom</name>
    <name type="synonym">Stropharia cubensis</name>
    <dbReference type="NCBI Taxonomy" id="181762"/>
    <lineage>
        <taxon>Eukaryota</taxon>
        <taxon>Fungi</taxon>
        <taxon>Dikarya</taxon>
        <taxon>Basidiomycota</taxon>
        <taxon>Agaricomycotina</taxon>
        <taxon>Agaricomycetes</taxon>
        <taxon>Agaricomycetidae</taxon>
        <taxon>Agaricales</taxon>
        <taxon>Agaricineae</taxon>
        <taxon>Strophariaceae</taxon>
        <taxon>Psilocybe</taxon>
    </lineage>
</organism>
<feature type="region of interest" description="Disordered" evidence="1">
    <location>
        <begin position="1"/>
        <end position="104"/>
    </location>
</feature>
<dbReference type="EMBL" id="JAFIQS010000003">
    <property type="protein sequence ID" value="KAG5171900.1"/>
    <property type="molecule type" value="Genomic_DNA"/>
</dbReference>
<dbReference type="AlphaFoldDB" id="A0A8H7Y666"/>
<feature type="compositionally biased region" description="Basic and acidic residues" evidence="1">
    <location>
        <begin position="93"/>
        <end position="104"/>
    </location>
</feature>
<accession>A0A8H7Y666</accession>
<proteinExistence type="predicted"/>
<protein>
    <submittedName>
        <fullName evidence="2">Uncharacterized protein</fullName>
    </submittedName>
</protein>